<dbReference type="Gene3D" id="3.30.559.30">
    <property type="entry name" value="Nonribosomal peptide synthetase, condensation domain"/>
    <property type="match status" value="1"/>
</dbReference>
<dbReference type="PROSITE" id="PS50075">
    <property type="entry name" value="CARRIER"/>
    <property type="match status" value="1"/>
</dbReference>
<dbReference type="Pfam" id="PF00975">
    <property type="entry name" value="Thioesterase"/>
    <property type="match status" value="1"/>
</dbReference>
<dbReference type="PANTHER" id="PTHR45527">
    <property type="entry name" value="NONRIBOSOMAL PEPTIDE SYNTHETASE"/>
    <property type="match status" value="1"/>
</dbReference>
<dbReference type="Pfam" id="PF00550">
    <property type="entry name" value="PP-binding"/>
    <property type="match status" value="1"/>
</dbReference>
<evidence type="ECO:0000313" key="7">
    <source>
        <dbReference type="Proteomes" id="UP000198873"/>
    </source>
</evidence>
<dbReference type="GO" id="GO:0043041">
    <property type="term" value="P:amino acid activation for nonribosomal peptide biosynthetic process"/>
    <property type="evidence" value="ECO:0007669"/>
    <property type="project" value="TreeGrafter"/>
</dbReference>
<comment type="cofactor">
    <cofactor evidence="1">
        <name>pantetheine 4'-phosphate</name>
        <dbReference type="ChEBI" id="CHEBI:47942"/>
    </cofactor>
</comment>
<dbReference type="Pfam" id="PF00668">
    <property type="entry name" value="Condensation"/>
    <property type="match status" value="1"/>
</dbReference>
<dbReference type="GO" id="GO:0005829">
    <property type="term" value="C:cytosol"/>
    <property type="evidence" value="ECO:0007669"/>
    <property type="project" value="TreeGrafter"/>
</dbReference>
<dbReference type="InterPro" id="IPR001242">
    <property type="entry name" value="Condensation_dom"/>
</dbReference>
<keyword evidence="7" id="KW-1185">Reference proteome</keyword>
<feature type="region of interest" description="Disordered" evidence="4">
    <location>
        <begin position="549"/>
        <end position="575"/>
    </location>
</feature>
<feature type="domain" description="Carrier" evidence="5">
    <location>
        <begin position="474"/>
        <end position="548"/>
    </location>
</feature>
<dbReference type="AlphaFoldDB" id="A0A1I6RW32"/>
<dbReference type="STRING" id="1176198.SAMN05444716_103524"/>
<dbReference type="GO" id="GO:0008610">
    <property type="term" value="P:lipid biosynthetic process"/>
    <property type="evidence" value="ECO:0007669"/>
    <property type="project" value="UniProtKB-ARBA"/>
</dbReference>
<dbReference type="SMART" id="SM00823">
    <property type="entry name" value="PKS_PP"/>
    <property type="match status" value="1"/>
</dbReference>
<evidence type="ECO:0000256" key="3">
    <source>
        <dbReference type="ARBA" id="ARBA00022553"/>
    </source>
</evidence>
<dbReference type="InterPro" id="IPR023213">
    <property type="entry name" value="CAT-like_dom_sf"/>
</dbReference>
<sequence>MAGAPLELPSSPGQEALWWVQHRSARKDMYNLTWRLRPAAPLDGAVLRRAWALVVERHEALRTALVPRDGAIAQRVHATVPADVQEVRWHRAPAGGPEPLLAHLAAQLHAEPFDLASAPLARLTLAEAGGVQELQVTVHHAILDGWALHLVLADLDRAITGLTTAAREGTDPAAVTAGQIFPDPPVTSRAFTEHARRPAPPAGLDHWRTRLRHARAVALHPDTPGHAGTGADGAVLRHRLSEAAATAAAEVARRIGSTLFAVQIAAVRCVLAAGGARGRTALGVVVANRMTARDQEAVGYLAHNVLFADTVEESDTLDTVAARARDALWESLPHQGVGHHTVFDALPADDAARLGAMPPVLLTHHGLIGSGLRLGGHPARLLPSPSSSARCQLVIGLLEEAGGTVVEIEYAAGRLTEATVRDFLADLEDLLRRAARPDTAVRSLPVRSRAVTGPAAVEAAGQAAVAAPGAGERARAAGADAALLEIWSTLLGRPVRPGDDFFQLGGHSLQVLSLVGTVEERTGRQLEVTEWLDHPTPARMAELLGIGTPPAPVPAPADLRRPAPAPGPDTPRRTGVAVLREGTPGGRHLHLLHGAGTGRLAYRELAAALPADWRVTVQEDDGDPAPTTVDALADRYARDLAAAAGGPLPDVLGGWSMGGLLAHAVAVRLERAARTCPPLLLLDPPAPDAVHAARPADFVSFTDAVLAGAGERAGALRPDLLTPGAPPEREARLVTALLRAAGEDARADALAARAALHRRHTAAMAGHLPAGPVAAPALLVTAEGSEEEVRQWAGRFTAAPRVVRLPADHHGLLRGAAATEIARLTTGVLTAVAG</sequence>
<dbReference type="SUPFAM" id="SSF52777">
    <property type="entry name" value="CoA-dependent acyltransferases"/>
    <property type="match status" value="2"/>
</dbReference>
<dbReference type="SMART" id="SM00824">
    <property type="entry name" value="PKS_TE"/>
    <property type="match status" value="1"/>
</dbReference>
<dbReference type="Gene3D" id="1.10.1200.10">
    <property type="entry name" value="ACP-like"/>
    <property type="match status" value="1"/>
</dbReference>
<dbReference type="SUPFAM" id="SSF47336">
    <property type="entry name" value="ACP-like"/>
    <property type="match status" value="1"/>
</dbReference>
<dbReference type="GO" id="GO:0047527">
    <property type="term" value="F:2,3-dihydroxybenzoate-serine ligase activity"/>
    <property type="evidence" value="ECO:0007669"/>
    <property type="project" value="TreeGrafter"/>
</dbReference>
<proteinExistence type="predicted"/>
<dbReference type="InterPro" id="IPR020806">
    <property type="entry name" value="PKS_PP-bd"/>
</dbReference>
<dbReference type="GO" id="GO:0009366">
    <property type="term" value="C:enterobactin synthetase complex"/>
    <property type="evidence" value="ECO:0007669"/>
    <property type="project" value="TreeGrafter"/>
</dbReference>
<dbReference type="InterPro" id="IPR001031">
    <property type="entry name" value="Thioesterase"/>
</dbReference>
<dbReference type="Proteomes" id="UP000198873">
    <property type="component" value="Unassembled WGS sequence"/>
</dbReference>
<evidence type="ECO:0000259" key="5">
    <source>
        <dbReference type="PROSITE" id="PS50075"/>
    </source>
</evidence>
<dbReference type="RefSeq" id="WP_175542962.1">
    <property type="nucleotide sequence ID" value="NZ_CP054938.1"/>
</dbReference>
<dbReference type="Gene3D" id="3.30.559.10">
    <property type="entry name" value="Chloramphenicol acetyltransferase-like domain"/>
    <property type="match status" value="1"/>
</dbReference>
<reference evidence="7" key="1">
    <citation type="submission" date="2016-10" db="EMBL/GenBank/DDBJ databases">
        <authorList>
            <person name="Varghese N."/>
            <person name="Submissions S."/>
        </authorList>
    </citation>
    <scope>NUCLEOTIDE SEQUENCE [LARGE SCALE GENOMIC DNA]</scope>
    <source>
        <strain evidence="7">CGMCC 4.7047</strain>
    </source>
</reference>
<dbReference type="InterPro" id="IPR020802">
    <property type="entry name" value="TesA-like"/>
</dbReference>
<dbReference type="InterPro" id="IPR029058">
    <property type="entry name" value="AB_hydrolase_fold"/>
</dbReference>
<evidence type="ECO:0000256" key="4">
    <source>
        <dbReference type="SAM" id="MobiDB-lite"/>
    </source>
</evidence>
<keyword evidence="3" id="KW-0597">Phosphoprotein</keyword>
<gene>
    <name evidence="6" type="ORF">SAMN05444716_103524</name>
</gene>
<dbReference type="PANTHER" id="PTHR45527:SF1">
    <property type="entry name" value="FATTY ACID SYNTHASE"/>
    <property type="match status" value="1"/>
</dbReference>
<dbReference type="InterPro" id="IPR009081">
    <property type="entry name" value="PP-bd_ACP"/>
</dbReference>
<organism evidence="6 7">
    <name type="scientific">Streptomyces harbinensis</name>
    <dbReference type="NCBI Taxonomy" id="1176198"/>
    <lineage>
        <taxon>Bacteria</taxon>
        <taxon>Bacillati</taxon>
        <taxon>Actinomycetota</taxon>
        <taxon>Actinomycetes</taxon>
        <taxon>Kitasatosporales</taxon>
        <taxon>Streptomycetaceae</taxon>
        <taxon>Streptomyces</taxon>
    </lineage>
</organism>
<protein>
    <submittedName>
        <fullName evidence="6">Thioesterase domain-containing protein</fullName>
    </submittedName>
</protein>
<dbReference type="GO" id="GO:0009239">
    <property type="term" value="P:enterobactin biosynthetic process"/>
    <property type="evidence" value="ECO:0007669"/>
    <property type="project" value="TreeGrafter"/>
</dbReference>
<dbReference type="InterPro" id="IPR036736">
    <property type="entry name" value="ACP-like_sf"/>
</dbReference>
<dbReference type="EMBL" id="FPAB01000003">
    <property type="protein sequence ID" value="SFS68935.1"/>
    <property type="molecule type" value="Genomic_DNA"/>
</dbReference>
<evidence type="ECO:0000256" key="2">
    <source>
        <dbReference type="ARBA" id="ARBA00022450"/>
    </source>
</evidence>
<dbReference type="GO" id="GO:0031177">
    <property type="term" value="F:phosphopantetheine binding"/>
    <property type="evidence" value="ECO:0007669"/>
    <property type="project" value="InterPro"/>
</dbReference>
<dbReference type="SUPFAM" id="SSF53474">
    <property type="entry name" value="alpha/beta-Hydrolases"/>
    <property type="match status" value="1"/>
</dbReference>
<dbReference type="Gene3D" id="3.40.50.1820">
    <property type="entry name" value="alpha/beta hydrolase"/>
    <property type="match status" value="1"/>
</dbReference>
<evidence type="ECO:0000313" key="6">
    <source>
        <dbReference type="EMBL" id="SFS68935.1"/>
    </source>
</evidence>
<name>A0A1I6RW32_9ACTN</name>
<keyword evidence="2" id="KW-0596">Phosphopantetheine</keyword>
<accession>A0A1I6RW32</accession>
<evidence type="ECO:0000256" key="1">
    <source>
        <dbReference type="ARBA" id="ARBA00001957"/>
    </source>
</evidence>